<dbReference type="HOGENOM" id="CLU_3115376_0_0_4"/>
<sequence>MQAYHDHEWGVPARDELGLVVGNRVMADDSPHVSGAETVVRHVTTPIAGT</sequence>
<reference evidence="2" key="1">
    <citation type="submission" date="2008-02" db="EMBL/GenBank/DDBJ databases">
        <title>Complete sequence of chromosome 2 of Burkholderia cenocepacia MC0-3.</title>
        <authorList>
            <person name="Copeland A."/>
            <person name="Lucas S."/>
            <person name="Lapidus A."/>
            <person name="Barry K."/>
            <person name="Bruce D."/>
            <person name="Goodwin L."/>
            <person name="Glavina del Rio T."/>
            <person name="Dalin E."/>
            <person name="Tice H."/>
            <person name="Pitluck S."/>
            <person name="Chain P."/>
            <person name="Malfatti S."/>
            <person name="Shin M."/>
            <person name="Vergez L."/>
            <person name="Schmutz J."/>
            <person name="Larimer F."/>
            <person name="Land M."/>
            <person name="Hauser L."/>
            <person name="Kyrpides N."/>
            <person name="Mikhailova N."/>
            <person name="Tiedje J."/>
            <person name="Richardson P."/>
        </authorList>
    </citation>
    <scope>NUCLEOTIDE SEQUENCE [LARGE SCALE GENOMIC DNA]</scope>
    <source>
        <strain evidence="2">MC0-3</strain>
    </source>
</reference>
<dbReference type="KEGG" id="bcm:Bcenmc03_3524"/>
<dbReference type="AlphaFoldDB" id="B1K2N2"/>
<dbReference type="Proteomes" id="UP000002169">
    <property type="component" value="Chromosome 2"/>
</dbReference>
<protein>
    <submittedName>
        <fullName evidence="1">Uncharacterized protein</fullName>
    </submittedName>
</protein>
<proteinExistence type="predicted"/>
<evidence type="ECO:0000313" key="2">
    <source>
        <dbReference type="Proteomes" id="UP000002169"/>
    </source>
</evidence>
<dbReference type="EMBL" id="CP000959">
    <property type="protein sequence ID" value="ACA92677.1"/>
    <property type="molecule type" value="Genomic_DNA"/>
</dbReference>
<name>B1K2N2_BURO0</name>
<accession>B1K2N2</accession>
<gene>
    <name evidence="1" type="ordered locus">Bcenmc03_3524</name>
</gene>
<evidence type="ECO:0000313" key="1">
    <source>
        <dbReference type="EMBL" id="ACA92677.1"/>
    </source>
</evidence>
<organism evidence="1 2">
    <name type="scientific">Burkholderia orbicola (strain MC0-3)</name>
    <dbReference type="NCBI Taxonomy" id="406425"/>
    <lineage>
        <taxon>Bacteria</taxon>
        <taxon>Pseudomonadati</taxon>
        <taxon>Pseudomonadota</taxon>
        <taxon>Betaproteobacteria</taxon>
        <taxon>Burkholderiales</taxon>
        <taxon>Burkholderiaceae</taxon>
        <taxon>Burkholderia</taxon>
        <taxon>Burkholderia cepacia complex</taxon>
        <taxon>Burkholderia orbicola</taxon>
    </lineage>
</organism>